<name>A0ABX3MKE6_9RHOB</name>
<comment type="similarity">
    <text evidence="1">Belongs to the short-chain dehydrogenases/reductases (SDR) family.</text>
</comment>
<dbReference type="Proteomes" id="UP000242224">
    <property type="component" value="Unassembled WGS sequence"/>
</dbReference>
<evidence type="ECO:0000313" key="4">
    <source>
        <dbReference type="Proteomes" id="UP000242224"/>
    </source>
</evidence>
<keyword evidence="2" id="KW-0560">Oxidoreductase</keyword>
<comment type="caution">
    <text evidence="3">The sequence shown here is derived from an EMBL/GenBank/DDBJ whole genome shotgun (WGS) entry which is preliminary data.</text>
</comment>
<dbReference type="PANTHER" id="PTHR42760:SF133">
    <property type="entry name" value="3-OXOACYL-[ACYL-CARRIER-PROTEIN] REDUCTASE"/>
    <property type="match status" value="1"/>
</dbReference>
<dbReference type="PANTHER" id="PTHR42760">
    <property type="entry name" value="SHORT-CHAIN DEHYDROGENASES/REDUCTASES FAMILY MEMBER"/>
    <property type="match status" value="1"/>
</dbReference>
<protein>
    <submittedName>
        <fullName evidence="3">Short-chain dehydrogenase</fullName>
    </submittedName>
</protein>
<dbReference type="RefSeq" id="WP_078574649.1">
    <property type="nucleotide sequence ID" value="NZ_MPZS01000002.1"/>
</dbReference>
<sequence length="267" mass="28397">MNHLASMMSLVGRRALITGGTGHIATAMAETLAELGAAVVLVDLDLGRLDALAERLRTDFGVAVTTHACNLEDETERAEMIAEVTGDEHGLDVLVNNAAFVGTSGLGGWVVPFEQQSLDTWRRAFEVNLTAAFHLSQGLLPLLRAKARGSIINIGSIYGELGPDWSLYEGTSMGNPAAYGASKGGLFQFTRWLAATVAPEVRVNAISPGGVARDQPGCFVERYVARTPMRRMASENDFRGAAAYLAGDAAAYVTGQVLRVDGGWGIW</sequence>
<dbReference type="PRINTS" id="PR00081">
    <property type="entry name" value="GDHRDH"/>
</dbReference>
<dbReference type="PRINTS" id="PR00080">
    <property type="entry name" value="SDRFAMILY"/>
</dbReference>
<organism evidence="3 4">
    <name type="scientific">Thioclava marina</name>
    <dbReference type="NCBI Taxonomy" id="1915077"/>
    <lineage>
        <taxon>Bacteria</taxon>
        <taxon>Pseudomonadati</taxon>
        <taxon>Pseudomonadota</taxon>
        <taxon>Alphaproteobacteria</taxon>
        <taxon>Rhodobacterales</taxon>
        <taxon>Paracoccaceae</taxon>
        <taxon>Thioclava</taxon>
    </lineage>
</organism>
<proteinExistence type="inferred from homology"/>
<gene>
    <name evidence="3" type="ORF">BMG00_13080</name>
</gene>
<reference evidence="3 4" key="1">
    <citation type="submission" date="2016-11" db="EMBL/GenBank/DDBJ databases">
        <title>A multilocus sequence analysis scheme for characterization of bacteria in the genus Thioclava.</title>
        <authorList>
            <person name="Liu Y."/>
            <person name="Shao Z."/>
        </authorList>
    </citation>
    <scope>NUCLEOTIDE SEQUENCE [LARGE SCALE GENOMIC DNA]</scope>
    <source>
        <strain evidence="3 4">11.10-0-13</strain>
    </source>
</reference>
<dbReference type="SUPFAM" id="SSF51735">
    <property type="entry name" value="NAD(P)-binding Rossmann-fold domains"/>
    <property type="match status" value="1"/>
</dbReference>
<accession>A0ABX3MKE6</accession>
<evidence type="ECO:0000256" key="2">
    <source>
        <dbReference type="ARBA" id="ARBA00023002"/>
    </source>
</evidence>
<keyword evidence="4" id="KW-1185">Reference proteome</keyword>
<evidence type="ECO:0000313" key="3">
    <source>
        <dbReference type="EMBL" id="OOY11999.1"/>
    </source>
</evidence>
<dbReference type="EMBL" id="MPZS01000002">
    <property type="protein sequence ID" value="OOY11999.1"/>
    <property type="molecule type" value="Genomic_DNA"/>
</dbReference>
<dbReference type="Gene3D" id="3.40.50.720">
    <property type="entry name" value="NAD(P)-binding Rossmann-like Domain"/>
    <property type="match status" value="1"/>
</dbReference>
<dbReference type="Pfam" id="PF13561">
    <property type="entry name" value="adh_short_C2"/>
    <property type="match status" value="1"/>
</dbReference>
<evidence type="ECO:0000256" key="1">
    <source>
        <dbReference type="ARBA" id="ARBA00006484"/>
    </source>
</evidence>
<dbReference type="InterPro" id="IPR002347">
    <property type="entry name" value="SDR_fam"/>
</dbReference>
<dbReference type="InterPro" id="IPR036291">
    <property type="entry name" value="NAD(P)-bd_dom_sf"/>
</dbReference>